<dbReference type="SUPFAM" id="SSF46689">
    <property type="entry name" value="Homeodomain-like"/>
    <property type="match status" value="1"/>
</dbReference>
<name>A0ABU5PNI0_9BACL</name>
<dbReference type="Proteomes" id="UP001292216">
    <property type="component" value="Unassembled WGS sequence"/>
</dbReference>
<gene>
    <name evidence="2" type="ORF">U9M73_16240</name>
</gene>
<dbReference type="Pfam" id="PF13518">
    <property type="entry name" value="HTH_28"/>
    <property type="match status" value="1"/>
</dbReference>
<feature type="domain" description="Insertion element IS150 protein InsJ-like helix-turn-helix" evidence="1">
    <location>
        <begin position="17"/>
        <end position="55"/>
    </location>
</feature>
<keyword evidence="3" id="KW-1185">Reference proteome</keyword>
<proteinExistence type="predicted"/>
<reference evidence="2 3" key="1">
    <citation type="submission" date="2023-12" db="EMBL/GenBank/DDBJ databases">
        <title>Whole genome sequencing of Paenibacillus phoenicis isolated from the Phoenix Mars Lander spacecraft assembly facility.</title>
        <authorList>
            <person name="Garcia A."/>
            <person name="Venkateswaran K."/>
        </authorList>
    </citation>
    <scope>NUCLEOTIDE SEQUENCE [LARGE SCALE GENOMIC DNA]</scope>
    <source>
        <strain evidence="2 3">3PO2SA</strain>
    </source>
</reference>
<sequence length="111" mass="13457">MFFFHWEQELVIPLEVKMKAIEMKMSGTPVKEIMEQLNIRNKTQAETWMRWYRNGEQNRLEQPVGKQYSYGKGPEHTSELGKVKAENRFLKQQLELLKKYNEMERGHRQRL</sequence>
<evidence type="ECO:0000313" key="3">
    <source>
        <dbReference type="Proteomes" id="UP001292216"/>
    </source>
</evidence>
<dbReference type="InterPro" id="IPR055247">
    <property type="entry name" value="InsJ-like_HTH"/>
</dbReference>
<dbReference type="EMBL" id="JAYERP010000001">
    <property type="protein sequence ID" value="MEA3571503.1"/>
    <property type="molecule type" value="Genomic_DNA"/>
</dbReference>
<comment type="caution">
    <text evidence="2">The sequence shown here is derived from an EMBL/GenBank/DDBJ whole genome shotgun (WGS) entry which is preliminary data.</text>
</comment>
<evidence type="ECO:0000259" key="1">
    <source>
        <dbReference type="Pfam" id="PF13518"/>
    </source>
</evidence>
<protein>
    <submittedName>
        <fullName evidence="2">Helix-turn-helix domain-containing protein</fullName>
    </submittedName>
</protein>
<dbReference type="RefSeq" id="WP_323079150.1">
    <property type="nucleotide sequence ID" value="NZ_CBCSKM010000001.1"/>
</dbReference>
<evidence type="ECO:0000313" key="2">
    <source>
        <dbReference type="EMBL" id="MEA3571503.1"/>
    </source>
</evidence>
<dbReference type="InterPro" id="IPR009057">
    <property type="entry name" value="Homeodomain-like_sf"/>
</dbReference>
<organism evidence="2 3">
    <name type="scientific">Paenibacillus phoenicis</name>
    <dbReference type="NCBI Taxonomy" id="554117"/>
    <lineage>
        <taxon>Bacteria</taxon>
        <taxon>Bacillati</taxon>
        <taxon>Bacillota</taxon>
        <taxon>Bacilli</taxon>
        <taxon>Bacillales</taxon>
        <taxon>Paenibacillaceae</taxon>
        <taxon>Paenibacillus</taxon>
    </lineage>
</organism>
<accession>A0ABU5PNI0</accession>